<sequence>CSKKECSICQDPRSISLSSLCLRPSKACYLMLFSARSFHSFRLAAESFCIKYSLSPPTPRTSSIGDCWLCRLSRMDASRALWIARIWREIYRSFLKNKKQNYNCYLIKSECYSSFMFNLN</sequence>
<reference evidence="1" key="1">
    <citation type="submission" date="2025-08" db="UniProtKB">
        <authorList>
            <consortium name="Ensembl"/>
        </authorList>
    </citation>
    <scope>IDENTIFICATION</scope>
</reference>
<dbReference type="AlphaFoldDB" id="A0A8C6N472"/>
<evidence type="ECO:0000313" key="2">
    <source>
        <dbReference type="Proteomes" id="UP000694415"/>
    </source>
</evidence>
<proteinExistence type="predicted"/>
<organism evidence="1 2">
    <name type="scientific">Mus spicilegus</name>
    <name type="common">Mound-building mouse</name>
    <dbReference type="NCBI Taxonomy" id="10103"/>
    <lineage>
        <taxon>Eukaryota</taxon>
        <taxon>Metazoa</taxon>
        <taxon>Chordata</taxon>
        <taxon>Craniata</taxon>
        <taxon>Vertebrata</taxon>
        <taxon>Euteleostomi</taxon>
        <taxon>Mammalia</taxon>
        <taxon>Eutheria</taxon>
        <taxon>Euarchontoglires</taxon>
        <taxon>Glires</taxon>
        <taxon>Rodentia</taxon>
        <taxon>Myomorpha</taxon>
        <taxon>Muroidea</taxon>
        <taxon>Muridae</taxon>
        <taxon>Murinae</taxon>
        <taxon>Mus</taxon>
        <taxon>Mus</taxon>
    </lineage>
</organism>
<name>A0A8C6N472_MUSSI</name>
<accession>A0A8C6N472</accession>
<protein>
    <submittedName>
        <fullName evidence="1">Uncharacterized protein</fullName>
    </submittedName>
</protein>
<evidence type="ECO:0000313" key="1">
    <source>
        <dbReference type="Ensembl" id="ENSMSIP00000034127.1"/>
    </source>
</evidence>
<reference evidence="1" key="2">
    <citation type="submission" date="2025-09" db="UniProtKB">
        <authorList>
            <consortium name="Ensembl"/>
        </authorList>
    </citation>
    <scope>IDENTIFICATION</scope>
</reference>
<dbReference type="Proteomes" id="UP000694415">
    <property type="component" value="Unplaced"/>
</dbReference>
<keyword evidence="2" id="KW-1185">Reference proteome</keyword>
<dbReference type="Ensembl" id="ENSMSIT00000042993.1">
    <property type="protein sequence ID" value="ENSMSIP00000034127.1"/>
    <property type="gene ID" value="ENSMSIG00000028491.1"/>
</dbReference>